<name>A0A3S1B0D8_ELYCH</name>
<dbReference type="SUPFAM" id="SSF49899">
    <property type="entry name" value="Concanavalin A-like lectins/glucanases"/>
    <property type="match status" value="1"/>
</dbReference>
<accession>A0A3S1B0D8</accession>
<evidence type="ECO:0000259" key="3">
    <source>
        <dbReference type="PROSITE" id="PS51304"/>
    </source>
</evidence>
<evidence type="ECO:0000256" key="2">
    <source>
        <dbReference type="RuleBase" id="RU102079"/>
    </source>
</evidence>
<keyword evidence="5" id="KW-1185">Reference proteome</keyword>
<dbReference type="AlphaFoldDB" id="A0A3S1B0D8"/>
<gene>
    <name evidence="4" type="ORF">EGW08_015399</name>
</gene>
<dbReference type="InterPro" id="IPR013320">
    <property type="entry name" value="ConA-like_dom_sf"/>
</dbReference>
<reference evidence="4 5" key="1">
    <citation type="submission" date="2019-01" db="EMBL/GenBank/DDBJ databases">
        <title>A draft genome assembly of the solar-powered sea slug Elysia chlorotica.</title>
        <authorList>
            <person name="Cai H."/>
            <person name="Li Q."/>
            <person name="Fang X."/>
            <person name="Li J."/>
            <person name="Curtis N.E."/>
            <person name="Altenburger A."/>
            <person name="Shibata T."/>
            <person name="Feng M."/>
            <person name="Maeda T."/>
            <person name="Schwartz J.A."/>
            <person name="Shigenobu S."/>
            <person name="Lundholm N."/>
            <person name="Nishiyama T."/>
            <person name="Yang H."/>
            <person name="Hasebe M."/>
            <person name="Li S."/>
            <person name="Pierce S.K."/>
            <person name="Wang J."/>
        </authorList>
    </citation>
    <scope>NUCLEOTIDE SEQUENCE [LARGE SCALE GENOMIC DNA]</scope>
    <source>
        <strain evidence="4">EC2010</strain>
        <tissue evidence="4">Whole organism of an adult</tissue>
    </source>
</reference>
<dbReference type="InterPro" id="IPR001079">
    <property type="entry name" value="Galectin_CRD"/>
</dbReference>
<feature type="domain" description="Galectin" evidence="3">
    <location>
        <begin position="124"/>
        <end position="262"/>
    </location>
</feature>
<dbReference type="EMBL" id="RQTK01000630">
    <property type="protein sequence ID" value="RUS76843.1"/>
    <property type="molecule type" value="Genomic_DNA"/>
</dbReference>
<protein>
    <recommendedName>
        <fullName evidence="2">Galectin</fullName>
    </recommendedName>
</protein>
<sequence>MASSRFSEVLVLALWIGSIFDLHRQFFFFIPNIPTAASTSTPTNRFLFREFPGILEGCVYKPSTFSTKLDCALHAARRDHSVFRFEPSLRQCEFCQTQNVSSYDSRTNGSFFLRRSVVVPGFHAGLRMDAGIRPGQMFEILGQVPTGDVDRFTLFWRPGSLHYESEDLAFKALFKLANPDGSQHILLKSRIDGIPKFKTVLFPQPVLALGQRFRMLVLVTSLEFVIYIEGDYCCSFEHVYTNLSAIHYLFVNENPVLNYIIF</sequence>
<organism evidence="4 5">
    <name type="scientific">Elysia chlorotica</name>
    <name type="common">Eastern emerald elysia</name>
    <name type="synonym">Sea slug</name>
    <dbReference type="NCBI Taxonomy" id="188477"/>
    <lineage>
        <taxon>Eukaryota</taxon>
        <taxon>Metazoa</taxon>
        <taxon>Spiralia</taxon>
        <taxon>Lophotrochozoa</taxon>
        <taxon>Mollusca</taxon>
        <taxon>Gastropoda</taxon>
        <taxon>Heterobranchia</taxon>
        <taxon>Euthyneura</taxon>
        <taxon>Panpulmonata</taxon>
        <taxon>Sacoglossa</taxon>
        <taxon>Placobranchoidea</taxon>
        <taxon>Plakobranchidae</taxon>
        <taxon>Elysia</taxon>
    </lineage>
</organism>
<dbReference type="Proteomes" id="UP000271974">
    <property type="component" value="Unassembled WGS sequence"/>
</dbReference>
<keyword evidence="1 2" id="KW-0430">Lectin</keyword>
<evidence type="ECO:0000313" key="5">
    <source>
        <dbReference type="Proteomes" id="UP000271974"/>
    </source>
</evidence>
<dbReference type="SMART" id="SM00908">
    <property type="entry name" value="Gal-bind_lectin"/>
    <property type="match status" value="1"/>
</dbReference>
<dbReference type="Gene3D" id="2.60.120.200">
    <property type="match status" value="1"/>
</dbReference>
<comment type="caution">
    <text evidence="4">The sequence shown here is derived from an EMBL/GenBank/DDBJ whole genome shotgun (WGS) entry which is preliminary data.</text>
</comment>
<proteinExistence type="predicted"/>
<dbReference type="GO" id="GO:0030246">
    <property type="term" value="F:carbohydrate binding"/>
    <property type="evidence" value="ECO:0007669"/>
    <property type="project" value="UniProtKB-UniRule"/>
</dbReference>
<dbReference type="OrthoDB" id="10457474at2759"/>
<evidence type="ECO:0000256" key="1">
    <source>
        <dbReference type="ARBA" id="ARBA00022734"/>
    </source>
</evidence>
<dbReference type="Pfam" id="PF00337">
    <property type="entry name" value="Gal-bind_lectin"/>
    <property type="match status" value="1"/>
</dbReference>
<evidence type="ECO:0000313" key="4">
    <source>
        <dbReference type="EMBL" id="RUS76843.1"/>
    </source>
</evidence>
<dbReference type="PROSITE" id="PS51304">
    <property type="entry name" value="GALECTIN"/>
    <property type="match status" value="1"/>
</dbReference>